<evidence type="ECO:0000313" key="4">
    <source>
        <dbReference type="Proteomes" id="UP000800097"/>
    </source>
</evidence>
<feature type="chain" id="PRO_5025593000" description="GPI anchored serine-threonine rich protein" evidence="2">
    <location>
        <begin position="24"/>
        <end position="157"/>
    </location>
</feature>
<dbReference type="EMBL" id="ML986512">
    <property type="protein sequence ID" value="KAF2273219.1"/>
    <property type="molecule type" value="Genomic_DNA"/>
</dbReference>
<reference evidence="3" key="1">
    <citation type="journal article" date="2020" name="Stud. Mycol.">
        <title>101 Dothideomycetes genomes: a test case for predicting lifestyles and emergence of pathogens.</title>
        <authorList>
            <person name="Haridas S."/>
            <person name="Albert R."/>
            <person name="Binder M."/>
            <person name="Bloem J."/>
            <person name="Labutti K."/>
            <person name="Salamov A."/>
            <person name="Andreopoulos B."/>
            <person name="Baker S."/>
            <person name="Barry K."/>
            <person name="Bills G."/>
            <person name="Bluhm B."/>
            <person name="Cannon C."/>
            <person name="Castanera R."/>
            <person name="Culley D."/>
            <person name="Daum C."/>
            <person name="Ezra D."/>
            <person name="Gonzalez J."/>
            <person name="Henrissat B."/>
            <person name="Kuo A."/>
            <person name="Liang C."/>
            <person name="Lipzen A."/>
            <person name="Lutzoni F."/>
            <person name="Magnuson J."/>
            <person name="Mondo S."/>
            <person name="Nolan M."/>
            <person name="Ohm R."/>
            <person name="Pangilinan J."/>
            <person name="Park H.-J."/>
            <person name="Ramirez L."/>
            <person name="Alfaro M."/>
            <person name="Sun H."/>
            <person name="Tritt A."/>
            <person name="Yoshinaga Y."/>
            <person name="Zwiers L.-H."/>
            <person name="Turgeon B."/>
            <person name="Goodwin S."/>
            <person name="Spatafora J."/>
            <person name="Crous P."/>
            <person name="Grigoriev I."/>
        </authorList>
    </citation>
    <scope>NUCLEOTIDE SEQUENCE</scope>
    <source>
        <strain evidence="3">CBS 379.55</strain>
    </source>
</reference>
<sequence>MRLAAVTLLASAAFVAAQSKCDAQNILDACKVQYQNRINACKPNDYICYCEEYTNLDTCYNNCPNSDERPPVKNQVTQYCLAAEPLKSASSASAATASKTQTGSSESTATTAPSTTGTDAPTGTGSATGTQKTGAADSLFVPAGGALAAALALAGLL</sequence>
<protein>
    <recommendedName>
        <fullName evidence="5">GPI anchored serine-threonine rich protein</fullName>
    </recommendedName>
</protein>
<keyword evidence="4" id="KW-1185">Reference proteome</keyword>
<dbReference type="GeneID" id="54546554"/>
<evidence type="ECO:0000256" key="1">
    <source>
        <dbReference type="SAM" id="MobiDB-lite"/>
    </source>
</evidence>
<feature type="compositionally biased region" description="Low complexity" evidence="1">
    <location>
        <begin position="87"/>
        <end position="130"/>
    </location>
</feature>
<dbReference type="RefSeq" id="XP_033650758.1">
    <property type="nucleotide sequence ID" value="XM_033793379.1"/>
</dbReference>
<feature type="region of interest" description="Disordered" evidence="1">
    <location>
        <begin position="87"/>
        <end position="131"/>
    </location>
</feature>
<proteinExistence type="predicted"/>
<dbReference type="OrthoDB" id="2507140at2759"/>
<gene>
    <name evidence="3" type="ORF">EI97DRAFT_164563</name>
</gene>
<keyword evidence="2" id="KW-0732">Signal</keyword>
<organism evidence="3 4">
    <name type="scientific">Westerdykella ornata</name>
    <dbReference type="NCBI Taxonomy" id="318751"/>
    <lineage>
        <taxon>Eukaryota</taxon>
        <taxon>Fungi</taxon>
        <taxon>Dikarya</taxon>
        <taxon>Ascomycota</taxon>
        <taxon>Pezizomycotina</taxon>
        <taxon>Dothideomycetes</taxon>
        <taxon>Pleosporomycetidae</taxon>
        <taxon>Pleosporales</taxon>
        <taxon>Sporormiaceae</taxon>
        <taxon>Westerdykella</taxon>
    </lineage>
</organism>
<evidence type="ECO:0000256" key="2">
    <source>
        <dbReference type="SAM" id="SignalP"/>
    </source>
</evidence>
<name>A0A6A6JDF4_WESOR</name>
<dbReference type="Proteomes" id="UP000800097">
    <property type="component" value="Unassembled WGS sequence"/>
</dbReference>
<accession>A0A6A6JDF4</accession>
<evidence type="ECO:0000313" key="3">
    <source>
        <dbReference type="EMBL" id="KAF2273219.1"/>
    </source>
</evidence>
<feature type="signal peptide" evidence="2">
    <location>
        <begin position="1"/>
        <end position="23"/>
    </location>
</feature>
<evidence type="ECO:0008006" key="5">
    <source>
        <dbReference type="Google" id="ProtNLM"/>
    </source>
</evidence>
<dbReference type="AlphaFoldDB" id="A0A6A6JDF4"/>